<proteinExistence type="predicted"/>
<organism evidence="1 2">
    <name type="scientific">Camellia lanceoleosa</name>
    <dbReference type="NCBI Taxonomy" id="1840588"/>
    <lineage>
        <taxon>Eukaryota</taxon>
        <taxon>Viridiplantae</taxon>
        <taxon>Streptophyta</taxon>
        <taxon>Embryophyta</taxon>
        <taxon>Tracheophyta</taxon>
        <taxon>Spermatophyta</taxon>
        <taxon>Magnoliopsida</taxon>
        <taxon>eudicotyledons</taxon>
        <taxon>Gunneridae</taxon>
        <taxon>Pentapetalae</taxon>
        <taxon>asterids</taxon>
        <taxon>Ericales</taxon>
        <taxon>Theaceae</taxon>
        <taxon>Camellia</taxon>
    </lineage>
</organism>
<evidence type="ECO:0000313" key="2">
    <source>
        <dbReference type="Proteomes" id="UP001060215"/>
    </source>
</evidence>
<dbReference type="Proteomes" id="UP001060215">
    <property type="component" value="Chromosome 10"/>
</dbReference>
<reference evidence="1 2" key="1">
    <citation type="journal article" date="2022" name="Plant J.">
        <title>Chromosome-level genome of Camellia lanceoleosa provides a valuable resource for understanding genome evolution and self-incompatibility.</title>
        <authorList>
            <person name="Gong W."/>
            <person name="Xiao S."/>
            <person name="Wang L."/>
            <person name="Liao Z."/>
            <person name="Chang Y."/>
            <person name="Mo W."/>
            <person name="Hu G."/>
            <person name="Li W."/>
            <person name="Zhao G."/>
            <person name="Zhu H."/>
            <person name="Hu X."/>
            <person name="Ji K."/>
            <person name="Xiang X."/>
            <person name="Song Q."/>
            <person name="Yuan D."/>
            <person name="Jin S."/>
            <person name="Zhang L."/>
        </authorList>
    </citation>
    <scope>NUCLEOTIDE SEQUENCE [LARGE SCALE GENOMIC DNA]</scope>
    <source>
        <strain evidence="1">SQ_2022a</strain>
    </source>
</reference>
<accession>A0ACC0GDW2</accession>
<dbReference type="EMBL" id="CM045767">
    <property type="protein sequence ID" value="KAI7998380.1"/>
    <property type="molecule type" value="Genomic_DNA"/>
</dbReference>
<name>A0ACC0GDW2_9ERIC</name>
<protein>
    <submittedName>
        <fullName evidence="1">DExH-box ATP-dependent RNA helicase DExH13</fullName>
    </submittedName>
</protein>
<evidence type="ECO:0000313" key="1">
    <source>
        <dbReference type="EMBL" id="KAI7998380.1"/>
    </source>
</evidence>
<keyword evidence="1" id="KW-0347">Helicase</keyword>
<keyword evidence="1" id="KW-0378">Hydrolase</keyword>
<keyword evidence="1" id="KW-0547">Nucleotide-binding</keyword>
<keyword evidence="1" id="KW-0067">ATP-binding</keyword>
<gene>
    <name evidence="1" type="ORF">LOK49_LG10G00029</name>
</gene>
<sequence length="74" mass="8360">MEDDERRELLQMSDSQLMDIARVCNHFPNIDLTYDVVDGDNVRAGDDVSLQTRNMLAGDASFELTLVLKMVEIA</sequence>
<keyword evidence="2" id="KW-1185">Reference proteome</keyword>
<comment type="caution">
    <text evidence="1">The sequence shown here is derived from an EMBL/GenBank/DDBJ whole genome shotgun (WGS) entry which is preliminary data.</text>
</comment>